<organism evidence="1 2">
    <name type="scientific">Phytophthora rubi</name>
    <dbReference type="NCBI Taxonomy" id="129364"/>
    <lineage>
        <taxon>Eukaryota</taxon>
        <taxon>Sar</taxon>
        <taxon>Stramenopiles</taxon>
        <taxon>Oomycota</taxon>
        <taxon>Peronosporomycetes</taxon>
        <taxon>Peronosporales</taxon>
        <taxon>Peronosporaceae</taxon>
        <taxon>Phytophthora</taxon>
    </lineage>
</organism>
<dbReference type="Proteomes" id="UP000434957">
    <property type="component" value="Unassembled WGS sequence"/>
</dbReference>
<protein>
    <recommendedName>
        <fullName evidence="3">Reverse transcriptase Ty1/copia-type domain-containing protein</fullName>
    </recommendedName>
</protein>
<dbReference type="EMBL" id="QXFT01001143">
    <property type="protein sequence ID" value="KAE9327499.1"/>
    <property type="molecule type" value="Genomic_DNA"/>
</dbReference>
<evidence type="ECO:0000313" key="1">
    <source>
        <dbReference type="EMBL" id="KAE9327499.1"/>
    </source>
</evidence>
<comment type="caution">
    <text evidence="1">The sequence shown here is derived from an EMBL/GenBank/DDBJ whole genome shotgun (WGS) entry which is preliminary data.</text>
</comment>
<gene>
    <name evidence="1" type="ORF">PR003_g15997</name>
</gene>
<dbReference type="AlphaFoldDB" id="A0A6A4F3A4"/>
<reference evidence="1 2" key="1">
    <citation type="submission" date="2018-08" db="EMBL/GenBank/DDBJ databases">
        <title>Genomic investigation of the strawberry pathogen Phytophthora fragariae indicates pathogenicity is determined by transcriptional variation in three key races.</title>
        <authorList>
            <person name="Adams T.M."/>
            <person name="Armitage A.D."/>
            <person name="Sobczyk M.K."/>
            <person name="Bates H.J."/>
            <person name="Dunwell J.M."/>
            <person name="Nellist C.F."/>
            <person name="Harrison R.J."/>
        </authorList>
    </citation>
    <scope>NUCLEOTIDE SEQUENCE [LARGE SCALE GENOMIC DNA]</scope>
    <source>
        <strain evidence="1 2">SCRP333</strain>
    </source>
</reference>
<keyword evidence="2" id="KW-1185">Reference proteome</keyword>
<proteinExistence type="predicted"/>
<name>A0A6A4F3A4_9STRA</name>
<evidence type="ECO:0000313" key="2">
    <source>
        <dbReference type="Proteomes" id="UP000434957"/>
    </source>
</evidence>
<accession>A0A6A4F3A4</accession>
<evidence type="ECO:0008006" key="3">
    <source>
        <dbReference type="Google" id="ProtNLM"/>
    </source>
</evidence>
<dbReference type="CDD" id="cd09272">
    <property type="entry name" value="RNase_HI_RT_Ty1"/>
    <property type="match status" value="1"/>
</dbReference>
<sequence>MLDNNVISYASRKQDINSLSTCEAEYVAMAEATKDLMWLAGLCKELGWKHPVLLLLGDNQCAIVLNAKPVRLLLLLRRLRRLLRCDATSLTTATRAKDKDKDGGDRVGVLFGERIAASCSCRSRYQALISVIKESVGYCVDYIAGIK</sequence>